<organism evidence="2">
    <name type="scientific">Culex pipiens</name>
    <name type="common">House mosquito</name>
    <dbReference type="NCBI Taxonomy" id="7175"/>
    <lineage>
        <taxon>Eukaryota</taxon>
        <taxon>Metazoa</taxon>
        <taxon>Ecdysozoa</taxon>
        <taxon>Arthropoda</taxon>
        <taxon>Hexapoda</taxon>
        <taxon>Insecta</taxon>
        <taxon>Pterygota</taxon>
        <taxon>Neoptera</taxon>
        <taxon>Endopterygota</taxon>
        <taxon>Diptera</taxon>
        <taxon>Nematocera</taxon>
        <taxon>Culicoidea</taxon>
        <taxon>Culicidae</taxon>
        <taxon>Culicinae</taxon>
        <taxon>Culicini</taxon>
        <taxon>Culex</taxon>
        <taxon>Culex</taxon>
    </lineage>
</organism>
<protein>
    <submittedName>
        <fullName evidence="2">(northern house mosquito) hypothetical protein</fullName>
    </submittedName>
</protein>
<feature type="compositionally biased region" description="Polar residues" evidence="1">
    <location>
        <begin position="1"/>
        <end position="15"/>
    </location>
</feature>
<dbReference type="AlphaFoldDB" id="A0A8D8CID9"/>
<feature type="region of interest" description="Disordered" evidence="1">
    <location>
        <begin position="1"/>
        <end position="29"/>
    </location>
</feature>
<dbReference type="EMBL" id="HBUE01125676">
    <property type="protein sequence ID" value="CAG6494645.1"/>
    <property type="molecule type" value="Transcribed_RNA"/>
</dbReference>
<accession>A0A8D8CID9</accession>
<proteinExistence type="predicted"/>
<sequence>MHSGLETRSTGTNEANPDADDLVGGYSGRFHGSTPVGALHFGNRGLLQQIHGGHRNAADNNKSYRTSASRNLQSVRNSGHDEIGQRTTIRVGGDAQQNYTLLAASKWGSGAV</sequence>
<dbReference type="EMBL" id="HBUE01125672">
    <property type="protein sequence ID" value="CAG6494640.1"/>
    <property type="molecule type" value="Transcribed_RNA"/>
</dbReference>
<feature type="region of interest" description="Disordered" evidence="1">
    <location>
        <begin position="50"/>
        <end position="84"/>
    </location>
</feature>
<dbReference type="EMBL" id="HBUE01125678">
    <property type="protein sequence ID" value="CAG6494647.1"/>
    <property type="molecule type" value="Transcribed_RNA"/>
</dbReference>
<reference evidence="2" key="1">
    <citation type="submission" date="2021-05" db="EMBL/GenBank/DDBJ databases">
        <authorList>
            <person name="Alioto T."/>
            <person name="Alioto T."/>
            <person name="Gomez Garrido J."/>
        </authorList>
    </citation>
    <scope>NUCLEOTIDE SEQUENCE</scope>
</reference>
<name>A0A8D8CID9_CULPI</name>
<evidence type="ECO:0000256" key="1">
    <source>
        <dbReference type="SAM" id="MobiDB-lite"/>
    </source>
</evidence>
<feature type="compositionally biased region" description="Polar residues" evidence="1">
    <location>
        <begin position="58"/>
        <end position="77"/>
    </location>
</feature>
<evidence type="ECO:0000313" key="2">
    <source>
        <dbReference type="EMBL" id="CAG6494645.1"/>
    </source>
</evidence>